<accession>A0A4C1T1Q7</accession>
<reference evidence="2 3" key="1">
    <citation type="journal article" date="2019" name="Commun. Biol.">
        <title>The bagworm genome reveals a unique fibroin gene that provides high tensile strength.</title>
        <authorList>
            <person name="Kono N."/>
            <person name="Nakamura H."/>
            <person name="Ohtoshi R."/>
            <person name="Tomita M."/>
            <person name="Numata K."/>
            <person name="Arakawa K."/>
        </authorList>
    </citation>
    <scope>NUCLEOTIDE SEQUENCE [LARGE SCALE GENOMIC DNA]</scope>
</reference>
<comment type="caution">
    <text evidence="2">The sequence shown here is derived from an EMBL/GenBank/DDBJ whole genome shotgun (WGS) entry which is preliminary data.</text>
</comment>
<name>A0A4C1T1Q7_EUMVA</name>
<organism evidence="2 3">
    <name type="scientific">Eumeta variegata</name>
    <name type="common">Bagworm moth</name>
    <name type="synonym">Eumeta japonica</name>
    <dbReference type="NCBI Taxonomy" id="151549"/>
    <lineage>
        <taxon>Eukaryota</taxon>
        <taxon>Metazoa</taxon>
        <taxon>Ecdysozoa</taxon>
        <taxon>Arthropoda</taxon>
        <taxon>Hexapoda</taxon>
        <taxon>Insecta</taxon>
        <taxon>Pterygota</taxon>
        <taxon>Neoptera</taxon>
        <taxon>Endopterygota</taxon>
        <taxon>Lepidoptera</taxon>
        <taxon>Glossata</taxon>
        <taxon>Ditrysia</taxon>
        <taxon>Tineoidea</taxon>
        <taxon>Psychidae</taxon>
        <taxon>Oiketicinae</taxon>
        <taxon>Eumeta</taxon>
    </lineage>
</organism>
<feature type="compositionally biased region" description="Polar residues" evidence="1">
    <location>
        <begin position="172"/>
        <end position="184"/>
    </location>
</feature>
<protein>
    <submittedName>
        <fullName evidence="2">Uncharacterized protein</fullName>
    </submittedName>
</protein>
<feature type="region of interest" description="Disordered" evidence="1">
    <location>
        <begin position="159"/>
        <end position="184"/>
    </location>
</feature>
<keyword evidence="3" id="KW-1185">Reference proteome</keyword>
<evidence type="ECO:0000313" key="3">
    <source>
        <dbReference type="Proteomes" id="UP000299102"/>
    </source>
</evidence>
<dbReference type="EMBL" id="BGZK01000029">
    <property type="protein sequence ID" value="GBP08064.1"/>
    <property type="molecule type" value="Genomic_DNA"/>
</dbReference>
<evidence type="ECO:0000256" key="1">
    <source>
        <dbReference type="SAM" id="MobiDB-lite"/>
    </source>
</evidence>
<gene>
    <name evidence="2" type="ORF">EVAR_2875_1</name>
</gene>
<sequence>MLQHKQRLQPAVDAGRDGLQSAGHPEKPYYIRLNSARFLNFLSLISVAFHEISPKHAKPWAPGPTWLAWAGLGTGFKSERLIWKIVRGYASAVRVSLDNIIDGKWQHVTTIGCNLDALGGARAGRGSSHCTRGKFQGGARDSTSMKCISSVAEEQSLADKSSSGCGHRIADNDNQQRPNGTGRSSSALLQWVGEVCESTYEVIPSLRPTASGVARVKYGRGAGGAL</sequence>
<evidence type="ECO:0000313" key="2">
    <source>
        <dbReference type="EMBL" id="GBP08064.1"/>
    </source>
</evidence>
<proteinExistence type="predicted"/>
<feature type="region of interest" description="Disordered" evidence="1">
    <location>
        <begin position="1"/>
        <end position="20"/>
    </location>
</feature>
<dbReference type="AlphaFoldDB" id="A0A4C1T1Q7"/>
<dbReference type="Proteomes" id="UP000299102">
    <property type="component" value="Unassembled WGS sequence"/>
</dbReference>